<dbReference type="PANTHER" id="PTHR48013">
    <property type="entry name" value="DUAL SPECIFICITY MITOGEN-ACTIVATED PROTEIN KINASE KINASE 5-RELATED"/>
    <property type="match status" value="1"/>
</dbReference>
<accession>A0ABD0UNP7</accession>
<dbReference type="PANTHER" id="PTHR48013:SF32">
    <property type="entry name" value="MITOGEN-ACTIVATED PROTEIN KINASE KINASE 2-LIKE"/>
    <property type="match status" value="1"/>
</dbReference>
<reference evidence="12 13" key="1">
    <citation type="journal article" date="2024" name="Plant Biotechnol. J.">
        <title>Dendrobium thyrsiflorum genome and its molecular insights into genes involved in important horticultural traits.</title>
        <authorList>
            <person name="Chen B."/>
            <person name="Wang J.Y."/>
            <person name="Zheng P.J."/>
            <person name="Li K.L."/>
            <person name="Liang Y.M."/>
            <person name="Chen X.F."/>
            <person name="Zhang C."/>
            <person name="Zhao X."/>
            <person name="He X."/>
            <person name="Zhang G.Q."/>
            <person name="Liu Z.J."/>
            <person name="Xu Q."/>
        </authorList>
    </citation>
    <scope>NUCLEOTIDE SEQUENCE [LARGE SCALE GENOMIC DNA]</scope>
    <source>
        <strain evidence="12">GZMU011</strain>
    </source>
</reference>
<protein>
    <recommendedName>
        <fullName evidence="7">mitogen-activated protein kinase kinase</fullName>
        <ecNumber evidence="7">2.7.12.2</ecNumber>
    </recommendedName>
</protein>
<evidence type="ECO:0000256" key="5">
    <source>
        <dbReference type="ARBA" id="ARBA00022840"/>
    </source>
</evidence>
<evidence type="ECO:0000256" key="4">
    <source>
        <dbReference type="ARBA" id="ARBA00022777"/>
    </source>
</evidence>
<dbReference type="EMBL" id="JANQDX010000014">
    <property type="protein sequence ID" value="KAL0912037.1"/>
    <property type="molecule type" value="Genomic_DNA"/>
</dbReference>
<dbReference type="InterPro" id="IPR011009">
    <property type="entry name" value="Kinase-like_dom_sf"/>
</dbReference>
<dbReference type="PROSITE" id="PS50011">
    <property type="entry name" value="PROTEIN_KINASE_DOM"/>
    <property type="match status" value="1"/>
</dbReference>
<dbReference type="PROSITE" id="PS00107">
    <property type="entry name" value="PROTEIN_KINASE_ATP"/>
    <property type="match status" value="1"/>
</dbReference>
<keyword evidence="1 9" id="KW-0723">Serine/threonine-protein kinase</keyword>
<dbReference type="Proteomes" id="UP001552299">
    <property type="component" value="Unassembled WGS sequence"/>
</dbReference>
<dbReference type="FunFam" id="3.30.200.20:FF:000265">
    <property type="entry name" value="Mitogen-activated protein kinase kinase 6"/>
    <property type="match status" value="1"/>
</dbReference>
<evidence type="ECO:0000256" key="9">
    <source>
        <dbReference type="RuleBase" id="RU000304"/>
    </source>
</evidence>
<dbReference type="EC" id="2.7.12.2" evidence="7"/>
<feature type="region of interest" description="Disordered" evidence="10">
    <location>
        <begin position="1"/>
        <end position="32"/>
    </location>
</feature>
<evidence type="ECO:0000256" key="7">
    <source>
        <dbReference type="ARBA" id="ARBA00038999"/>
    </source>
</evidence>
<dbReference type="GO" id="GO:0004674">
    <property type="term" value="F:protein serine/threonine kinase activity"/>
    <property type="evidence" value="ECO:0007669"/>
    <property type="project" value="UniProtKB-KW"/>
</dbReference>
<dbReference type="Pfam" id="PF00069">
    <property type="entry name" value="Pkinase"/>
    <property type="match status" value="1"/>
</dbReference>
<evidence type="ECO:0000256" key="10">
    <source>
        <dbReference type="SAM" id="MobiDB-lite"/>
    </source>
</evidence>
<dbReference type="InterPro" id="IPR008271">
    <property type="entry name" value="Ser/Thr_kinase_AS"/>
</dbReference>
<comment type="caution">
    <text evidence="12">The sequence shown here is derived from an EMBL/GenBank/DDBJ whole genome shotgun (WGS) entry which is preliminary data.</text>
</comment>
<dbReference type="Gene3D" id="1.10.510.10">
    <property type="entry name" value="Transferase(Phosphotransferase) domain 1"/>
    <property type="match status" value="1"/>
</dbReference>
<evidence type="ECO:0000313" key="12">
    <source>
        <dbReference type="EMBL" id="KAL0912037.1"/>
    </source>
</evidence>
<dbReference type="InterPro" id="IPR000719">
    <property type="entry name" value="Prot_kinase_dom"/>
</dbReference>
<evidence type="ECO:0000256" key="2">
    <source>
        <dbReference type="ARBA" id="ARBA00022679"/>
    </source>
</evidence>
<feature type="domain" description="Protein kinase" evidence="11">
    <location>
        <begin position="113"/>
        <end position="379"/>
    </location>
</feature>
<keyword evidence="2" id="KW-0808">Transferase</keyword>
<gene>
    <name evidence="12" type="ORF">M5K25_017980</name>
</gene>
<keyword evidence="5 8" id="KW-0067">ATP-binding</keyword>
<dbReference type="AlphaFoldDB" id="A0ABD0UNP7"/>
<evidence type="ECO:0000256" key="3">
    <source>
        <dbReference type="ARBA" id="ARBA00022741"/>
    </source>
</evidence>
<name>A0ABD0UNP7_DENTH</name>
<dbReference type="GO" id="GO:0051707">
    <property type="term" value="P:response to other organism"/>
    <property type="evidence" value="ECO:0007669"/>
    <property type="project" value="UniProtKB-ARBA"/>
</dbReference>
<dbReference type="InterPro" id="IPR017441">
    <property type="entry name" value="Protein_kinase_ATP_BS"/>
</dbReference>
<feature type="binding site" evidence="8">
    <location>
        <position position="142"/>
    </location>
    <ligand>
        <name>ATP</name>
        <dbReference type="ChEBI" id="CHEBI:30616"/>
    </ligand>
</feature>
<evidence type="ECO:0000313" key="13">
    <source>
        <dbReference type="Proteomes" id="UP001552299"/>
    </source>
</evidence>
<keyword evidence="3 8" id="KW-0547">Nucleotide-binding</keyword>
<organism evidence="12 13">
    <name type="scientific">Dendrobium thyrsiflorum</name>
    <name type="common">Pinecone-like raceme dendrobium</name>
    <name type="synonym">Orchid</name>
    <dbReference type="NCBI Taxonomy" id="117978"/>
    <lineage>
        <taxon>Eukaryota</taxon>
        <taxon>Viridiplantae</taxon>
        <taxon>Streptophyta</taxon>
        <taxon>Embryophyta</taxon>
        <taxon>Tracheophyta</taxon>
        <taxon>Spermatophyta</taxon>
        <taxon>Magnoliopsida</taxon>
        <taxon>Liliopsida</taxon>
        <taxon>Asparagales</taxon>
        <taxon>Orchidaceae</taxon>
        <taxon>Epidendroideae</taxon>
        <taxon>Malaxideae</taxon>
        <taxon>Dendrobiinae</taxon>
        <taxon>Dendrobium</taxon>
    </lineage>
</organism>
<dbReference type="GO" id="GO:0005524">
    <property type="term" value="F:ATP binding"/>
    <property type="evidence" value="ECO:0007669"/>
    <property type="project" value="UniProtKB-UniRule"/>
</dbReference>
<evidence type="ECO:0000256" key="8">
    <source>
        <dbReference type="PROSITE-ProRule" id="PRU10141"/>
    </source>
</evidence>
<dbReference type="CDD" id="cd06623">
    <property type="entry name" value="PKc_MAPKK_plant_like"/>
    <property type="match status" value="1"/>
</dbReference>
<keyword evidence="4" id="KW-0418">Kinase</keyword>
<dbReference type="GO" id="GO:0004708">
    <property type="term" value="F:MAP kinase kinase activity"/>
    <property type="evidence" value="ECO:0007669"/>
    <property type="project" value="UniProtKB-EC"/>
</dbReference>
<dbReference type="PROSITE" id="PS00108">
    <property type="entry name" value="PROTEIN_KINASE_ST"/>
    <property type="match status" value="1"/>
</dbReference>
<dbReference type="SMART" id="SM00220">
    <property type="entry name" value="S_TKc"/>
    <property type="match status" value="1"/>
</dbReference>
<dbReference type="SUPFAM" id="SSF56112">
    <property type="entry name" value="Protein kinase-like (PK-like)"/>
    <property type="match status" value="1"/>
</dbReference>
<evidence type="ECO:0000259" key="11">
    <source>
        <dbReference type="PROSITE" id="PS50011"/>
    </source>
</evidence>
<dbReference type="Gene3D" id="3.30.200.20">
    <property type="entry name" value="Phosphorylase Kinase, domain 1"/>
    <property type="match status" value="1"/>
</dbReference>
<comment type="similarity">
    <text evidence="6">Belongs to the protein kinase superfamily. STE Ser/Thr protein kinase family. MAP kinase kinase subfamily.</text>
</comment>
<sequence length="460" mass="51118">MEDSRKSAVCSSKTAGNKGKTEKTERKRRKNHTKRCGVAIIGGIKGIIVDICSRREDSRGLCSYSTMMKFANGISMGGMEYDSVIINENGFAIKYLEPPDVKDLEMQFTMEDFETVKVIGKGSGGVVQLVRHKFIGTLFALKGIQMNIQETVRKQIVQEIKINQASQCPHVVVCYHSFYHNGIISLVLEYMDRGSLADIIRQVKTILEPYLAVLCQQVLKGLVYLHNERHIIHRDIKPSNLLVNHNGEVKITDFGVSAVLASSMGQRDTFVGTYNYMAPERISGGSYDFKSDIWSLGLVILQCATGSFPYKQTENEEGPLSFYELLETIVEEPPPSVPEDQFSPEFCSFISACPAHIPTTAASTVPAHLLRTTSKQPRLRVLCLDSSPARVKKSTKPALFATSSHAQNSQEALPIAILFLLLLPSDPDPFIRLCFTNRNHLVESSTRTTDPLASLSRIKP</sequence>
<evidence type="ECO:0000256" key="1">
    <source>
        <dbReference type="ARBA" id="ARBA00022527"/>
    </source>
</evidence>
<keyword evidence="13" id="KW-1185">Reference proteome</keyword>
<evidence type="ECO:0000256" key="6">
    <source>
        <dbReference type="ARBA" id="ARBA00038035"/>
    </source>
</evidence>
<proteinExistence type="inferred from homology"/>